<comment type="caution">
    <text evidence="1">The sequence shown here is derived from an EMBL/GenBank/DDBJ whole genome shotgun (WGS) entry which is preliminary data.</text>
</comment>
<gene>
    <name evidence="1" type="ORF">ACIPEN_21000</name>
</gene>
<organism evidence="1 2">
    <name type="scientific">Herbaspirillum chlorophenolicum</name>
    <dbReference type="NCBI Taxonomy" id="211589"/>
    <lineage>
        <taxon>Bacteria</taxon>
        <taxon>Pseudomonadati</taxon>
        <taxon>Pseudomonadota</taxon>
        <taxon>Betaproteobacteria</taxon>
        <taxon>Burkholderiales</taxon>
        <taxon>Oxalobacteraceae</taxon>
        <taxon>Herbaspirillum</taxon>
    </lineage>
</organism>
<dbReference type="RefSeq" id="WP_402703281.1">
    <property type="nucleotide sequence ID" value="NZ_JBIUZV010000017.1"/>
</dbReference>
<keyword evidence="2" id="KW-1185">Reference proteome</keyword>
<sequence>MRESESVIPAGAMSVKILENWVDEEAARWFAPGCWCCGYCVAALGPVHLRGCGAHLSGEPGTMFTS</sequence>
<dbReference type="EMBL" id="JBIUZV010000017">
    <property type="protein sequence ID" value="MFJ3048319.1"/>
    <property type="molecule type" value="Genomic_DNA"/>
</dbReference>
<dbReference type="Proteomes" id="UP001617427">
    <property type="component" value="Unassembled WGS sequence"/>
</dbReference>
<reference evidence="1 2" key="1">
    <citation type="submission" date="2024-10" db="EMBL/GenBank/DDBJ databases">
        <title>The Natural Products Discovery Center: Release of the First 8490 Sequenced Strains for Exploring Actinobacteria Biosynthetic Diversity.</title>
        <authorList>
            <person name="Kalkreuter E."/>
            <person name="Kautsar S.A."/>
            <person name="Yang D."/>
            <person name="Bader C.D."/>
            <person name="Teijaro C.N."/>
            <person name="Fluegel L."/>
            <person name="Davis C.M."/>
            <person name="Simpson J.R."/>
            <person name="Lauterbach L."/>
            <person name="Steele A.D."/>
            <person name="Gui C."/>
            <person name="Meng S."/>
            <person name="Li G."/>
            <person name="Viehrig K."/>
            <person name="Ye F."/>
            <person name="Su P."/>
            <person name="Kiefer A.F."/>
            <person name="Nichols A."/>
            <person name="Cepeda A.J."/>
            <person name="Yan W."/>
            <person name="Fan B."/>
            <person name="Jiang Y."/>
            <person name="Adhikari A."/>
            <person name="Zheng C.-J."/>
            <person name="Schuster L."/>
            <person name="Cowan T.M."/>
            <person name="Smanski M.J."/>
            <person name="Chevrette M.G."/>
            <person name="De Carvalho L.P.S."/>
            <person name="Shen B."/>
        </authorList>
    </citation>
    <scope>NUCLEOTIDE SEQUENCE [LARGE SCALE GENOMIC DNA]</scope>
    <source>
        <strain evidence="1 2">NPDC087045</strain>
    </source>
</reference>
<protein>
    <submittedName>
        <fullName evidence="1">Uncharacterized protein</fullName>
    </submittedName>
</protein>
<evidence type="ECO:0000313" key="2">
    <source>
        <dbReference type="Proteomes" id="UP001617427"/>
    </source>
</evidence>
<name>A0ABW8F4U6_9BURK</name>
<evidence type="ECO:0000313" key="1">
    <source>
        <dbReference type="EMBL" id="MFJ3048319.1"/>
    </source>
</evidence>
<proteinExistence type="predicted"/>
<accession>A0ABW8F4U6</accession>